<dbReference type="Pfam" id="PF13193">
    <property type="entry name" value="AMP-binding_C"/>
    <property type="match status" value="1"/>
</dbReference>
<dbReference type="InterPro" id="IPR032387">
    <property type="entry name" value="ACAS_N"/>
</dbReference>
<keyword evidence="4" id="KW-0067">ATP-binding</keyword>
<comment type="similarity">
    <text evidence="1">Belongs to the ATP-dependent AMP-binding enzyme family.</text>
</comment>
<dbReference type="InterPro" id="IPR005914">
    <property type="entry name" value="Acac_CoA_synth"/>
</dbReference>
<dbReference type="NCBIfam" id="NF002937">
    <property type="entry name" value="PRK03584.1"/>
    <property type="match status" value="1"/>
</dbReference>
<gene>
    <name evidence="8" type="ORF">C0068_15125</name>
</gene>
<dbReference type="EMBL" id="PQGG01000035">
    <property type="protein sequence ID" value="POP51692.1"/>
    <property type="molecule type" value="Genomic_DNA"/>
</dbReference>
<dbReference type="InterPro" id="IPR045851">
    <property type="entry name" value="AMP-bd_C_sf"/>
</dbReference>
<dbReference type="GO" id="GO:0030729">
    <property type="term" value="F:acetoacetate-CoA ligase activity"/>
    <property type="evidence" value="ECO:0007669"/>
    <property type="project" value="InterPro"/>
</dbReference>
<name>A0A2S4HCG2_9GAMM</name>
<dbReference type="Gene3D" id="3.40.50.12780">
    <property type="entry name" value="N-terminal domain of ligase-like"/>
    <property type="match status" value="1"/>
</dbReference>
<dbReference type="NCBIfam" id="TIGR01217">
    <property type="entry name" value="ac_ac_CoA_syn"/>
    <property type="match status" value="1"/>
</dbReference>
<evidence type="ECO:0000259" key="7">
    <source>
        <dbReference type="Pfam" id="PF16177"/>
    </source>
</evidence>
<comment type="caution">
    <text evidence="8">The sequence shown here is derived from an EMBL/GenBank/DDBJ whole genome shotgun (WGS) entry which is preliminary data.</text>
</comment>
<dbReference type="InterPro" id="IPR000873">
    <property type="entry name" value="AMP-dep_synth/lig_dom"/>
</dbReference>
<evidence type="ECO:0000256" key="3">
    <source>
        <dbReference type="ARBA" id="ARBA00022741"/>
    </source>
</evidence>
<dbReference type="Gene3D" id="3.30.300.30">
    <property type="match status" value="1"/>
</dbReference>
<proteinExistence type="inferred from homology"/>
<dbReference type="RefSeq" id="WP_103685318.1">
    <property type="nucleotide sequence ID" value="NZ_PQGG01000035.1"/>
</dbReference>
<dbReference type="PANTHER" id="PTHR42921">
    <property type="entry name" value="ACETOACETYL-COA SYNTHETASE"/>
    <property type="match status" value="1"/>
</dbReference>
<dbReference type="AlphaFoldDB" id="A0A2S4HCG2"/>
<evidence type="ECO:0000256" key="2">
    <source>
        <dbReference type="ARBA" id="ARBA00022598"/>
    </source>
</evidence>
<dbReference type="PANTHER" id="PTHR42921:SF1">
    <property type="entry name" value="ACETOACETYL-COA SYNTHETASE"/>
    <property type="match status" value="1"/>
</dbReference>
<feature type="domain" description="AMP-dependent synthetase/ligase" evidence="5">
    <location>
        <begin position="99"/>
        <end position="468"/>
    </location>
</feature>
<evidence type="ECO:0000256" key="1">
    <source>
        <dbReference type="ARBA" id="ARBA00006432"/>
    </source>
</evidence>
<evidence type="ECO:0000259" key="5">
    <source>
        <dbReference type="Pfam" id="PF00501"/>
    </source>
</evidence>
<dbReference type="Pfam" id="PF16177">
    <property type="entry name" value="ACAS_N"/>
    <property type="match status" value="1"/>
</dbReference>
<keyword evidence="2 8" id="KW-0436">Ligase</keyword>
<dbReference type="Proteomes" id="UP000237222">
    <property type="component" value="Unassembled WGS sequence"/>
</dbReference>
<evidence type="ECO:0000313" key="8">
    <source>
        <dbReference type="EMBL" id="POP51692.1"/>
    </source>
</evidence>
<feature type="domain" description="Acetyl-coenzyme A synthetase N-terminal" evidence="7">
    <location>
        <begin position="42"/>
        <end position="97"/>
    </location>
</feature>
<organism evidence="8 9">
    <name type="scientific">Zhongshania marina</name>
    <dbReference type="NCBI Taxonomy" id="2304603"/>
    <lineage>
        <taxon>Bacteria</taxon>
        <taxon>Pseudomonadati</taxon>
        <taxon>Pseudomonadota</taxon>
        <taxon>Gammaproteobacteria</taxon>
        <taxon>Cellvibrionales</taxon>
        <taxon>Spongiibacteraceae</taxon>
        <taxon>Zhongshania</taxon>
    </lineage>
</organism>
<sequence>MTATSTLPLWSPSKDDIALAKLSSFAKGIEATHKLSFNHDFRALHQWSIQNPEAFWTECISAFGLVYDGDIHPARINTEQAPFARWFPQLNINYAENMLRWPGHWTALIEAGEEGEGRHWSFSELRCRVSQHQRALRELGVSAGDCVAGVLPNAGEAVAIMLAAASIGASWASVSPDFGVAAALDRLGQVNPCVLYSVAEYRFNGKSYNVAANIDKIAADLPSLKRLVKIGGGWPEGSVGVHLEDALPSDNTQQPDFIRLPFHHPLFVLFTSGTTGAPKCIVHGHGGTLIQLTKEHQLHCDISAQQRVIFPSTLGWMMWNWSISALASGATVILYDGSVVAPDELSIFRLAQQLRVNTLGLPSAFLERCGQKQIDIKGQVPLKDLKLIFAGGSVLSPEGFEYVYEHVSPQVHLTTGSGGTDIVSCFMLGNKWQSVYAGEMQGPALGMDVQIFNEDGNPVIGERGELVCCAPAPSMPVRFANDPGNKRFTKSYFAGFPDVWTHGDFAEETLNGGFIIHGRSDSVLNPGGVRIGTAEIYRQVQKIECIENCVVAGQQYDNDVRVVLFVVLAQGQQLSDELCAEIRQLLRENASPRHVPKFIIAVDDIPKTRSGKNAETAVSALINGREPSQIHALANPESLEHFRNRAELAK</sequence>
<dbReference type="InterPro" id="IPR042099">
    <property type="entry name" value="ANL_N_sf"/>
</dbReference>
<dbReference type="SUPFAM" id="SSF56801">
    <property type="entry name" value="Acetyl-CoA synthetase-like"/>
    <property type="match status" value="1"/>
</dbReference>
<dbReference type="OrthoDB" id="9803968at2"/>
<accession>A0A2S4HCG2</accession>
<evidence type="ECO:0000313" key="9">
    <source>
        <dbReference type="Proteomes" id="UP000237222"/>
    </source>
</evidence>
<keyword evidence="3" id="KW-0547">Nucleotide-binding</keyword>
<feature type="domain" description="AMP-binding enzyme C-terminal" evidence="6">
    <location>
        <begin position="546"/>
        <end position="612"/>
    </location>
</feature>
<dbReference type="GO" id="GO:0006629">
    <property type="term" value="P:lipid metabolic process"/>
    <property type="evidence" value="ECO:0007669"/>
    <property type="project" value="InterPro"/>
</dbReference>
<protein>
    <submittedName>
        <fullName evidence="8">Acetoacetate--CoA ligase</fullName>
    </submittedName>
</protein>
<dbReference type="Pfam" id="PF00501">
    <property type="entry name" value="AMP-binding"/>
    <property type="match status" value="1"/>
</dbReference>
<reference evidence="8" key="1">
    <citation type="submission" date="2018-01" db="EMBL/GenBank/DDBJ databases">
        <authorList>
            <person name="Yu X.-D."/>
        </authorList>
    </citation>
    <scope>NUCLEOTIDE SEQUENCE</scope>
    <source>
        <strain evidence="8">ZX-21</strain>
    </source>
</reference>
<evidence type="ECO:0000259" key="6">
    <source>
        <dbReference type="Pfam" id="PF13193"/>
    </source>
</evidence>
<evidence type="ECO:0000256" key="4">
    <source>
        <dbReference type="ARBA" id="ARBA00022840"/>
    </source>
</evidence>
<dbReference type="PROSITE" id="PS00455">
    <property type="entry name" value="AMP_BINDING"/>
    <property type="match status" value="1"/>
</dbReference>
<dbReference type="InterPro" id="IPR025110">
    <property type="entry name" value="AMP-bd_C"/>
</dbReference>
<dbReference type="InterPro" id="IPR020845">
    <property type="entry name" value="AMP-binding_CS"/>
</dbReference>
<dbReference type="GO" id="GO:0005524">
    <property type="term" value="F:ATP binding"/>
    <property type="evidence" value="ECO:0007669"/>
    <property type="project" value="UniProtKB-KW"/>
</dbReference>